<name>A0A8S5LJR9_9CAUD</name>
<protein>
    <submittedName>
        <fullName evidence="1">Uncharacterized protein</fullName>
    </submittedName>
</protein>
<sequence>MARIVLDERPIGCWDCPFYALFDCRYYRDDQIFPGYCEYITTPDELKEERKHYIEEVLD</sequence>
<organism evidence="1">
    <name type="scientific">Siphoviridae sp. ct3o911</name>
    <dbReference type="NCBI Taxonomy" id="2827560"/>
    <lineage>
        <taxon>Viruses</taxon>
        <taxon>Duplodnaviria</taxon>
        <taxon>Heunggongvirae</taxon>
        <taxon>Uroviricota</taxon>
        <taxon>Caudoviricetes</taxon>
    </lineage>
</organism>
<reference evidence="1" key="1">
    <citation type="journal article" date="2021" name="Proc. Natl. Acad. Sci. U.S.A.">
        <title>A Catalog of Tens of Thousands of Viruses from Human Metagenomes Reveals Hidden Associations with Chronic Diseases.</title>
        <authorList>
            <person name="Tisza M.J."/>
            <person name="Buck C.B."/>
        </authorList>
    </citation>
    <scope>NUCLEOTIDE SEQUENCE</scope>
    <source>
        <strain evidence="1">Ct3o911</strain>
    </source>
</reference>
<dbReference type="EMBL" id="BK015861">
    <property type="protein sequence ID" value="DAD70162.1"/>
    <property type="molecule type" value="Genomic_DNA"/>
</dbReference>
<proteinExistence type="predicted"/>
<evidence type="ECO:0000313" key="1">
    <source>
        <dbReference type="EMBL" id="DAD70162.1"/>
    </source>
</evidence>
<accession>A0A8S5LJR9</accession>